<feature type="compositionally biased region" description="Basic residues" evidence="1">
    <location>
        <begin position="61"/>
        <end position="73"/>
    </location>
</feature>
<dbReference type="SUPFAM" id="SSF53927">
    <property type="entry name" value="Cytidine deaminase-like"/>
    <property type="match status" value="1"/>
</dbReference>
<feature type="compositionally biased region" description="Basic and acidic residues" evidence="1">
    <location>
        <begin position="74"/>
        <end position="84"/>
    </location>
</feature>
<dbReference type="Proteomes" id="UP001521184">
    <property type="component" value="Unassembled WGS sequence"/>
</dbReference>
<protein>
    <recommendedName>
        <fullName evidence="4">CMP/dCMP-type deaminase domain-containing protein</fullName>
    </recommendedName>
</protein>
<gene>
    <name evidence="2" type="ORF">SLS58_001250</name>
</gene>
<evidence type="ECO:0008006" key="4">
    <source>
        <dbReference type="Google" id="ProtNLM"/>
    </source>
</evidence>
<comment type="caution">
    <text evidence="2">The sequence shown here is derived from an EMBL/GenBank/DDBJ whole genome shotgun (WGS) entry which is preliminary data.</text>
</comment>
<sequence length="240" mass="25894">MTRSDHYLSLCLAQAALSPLRYRHGCIIVRGGKVIGAGHNDYRPGYDGGALKTGVVPKQQQHPKRRPDPKRKPKSDTDHHHDHPSPPPMPQNPTAGNAFTPFEEIGHGNALHAAITPFSMHSEMMAVADAVGRLRGAPARKALEGQKPRAKLPSAGAGKKRGRTSGASGLSRGVEWYVARHQGRAVSEARDGKNGFAKDRKGMKRGFMGKSTKTNLNTAALYGTTDPQASNTTLHFSQRT</sequence>
<feature type="compositionally biased region" description="Basic and acidic residues" evidence="1">
    <location>
        <begin position="188"/>
        <end position="200"/>
    </location>
</feature>
<evidence type="ECO:0000256" key="1">
    <source>
        <dbReference type="SAM" id="MobiDB-lite"/>
    </source>
</evidence>
<feature type="region of interest" description="Disordered" evidence="1">
    <location>
        <begin position="188"/>
        <end position="212"/>
    </location>
</feature>
<feature type="region of interest" description="Disordered" evidence="1">
    <location>
        <begin position="46"/>
        <end position="102"/>
    </location>
</feature>
<proteinExistence type="predicted"/>
<dbReference type="Gene3D" id="3.40.140.10">
    <property type="entry name" value="Cytidine Deaminase, domain 2"/>
    <property type="match status" value="1"/>
</dbReference>
<dbReference type="EMBL" id="JAKEKT020000004">
    <property type="protein sequence ID" value="KAL1650432.1"/>
    <property type="molecule type" value="Genomic_DNA"/>
</dbReference>
<reference evidence="2 3" key="1">
    <citation type="journal article" date="2023" name="Plant Dis.">
        <title>First Report of Diplodia intermedia Causing Canker and Dieback Diseases on Apple Trees in Canada.</title>
        <authorList>
            <person name="Ellouze W."/>
            <person name="Ilyukhin E."/>
            <person name="Sulman M."/>
            <person name="Ali S."/>
        </authorList>
    </citation>
    <scope>NUCLEOTIDE SEQUENCE [LARGE SCALE GENOMIC DNA]</scope>
    <source>
        <strain evidence="2 3">M45-28</strain>
    </source>
</reference>
<evidence type="ECO:0000313" key="3">
    <source>
        <dbReference type="Proteomes" id="UP001521184"/>
    </source>
</evidence>
<evidence type="ECO:0000313" key="2">
    <source>
        <dbReference type="EMBL" id="KAL1650432.1"/>
    </source>
</evidence>
<name>A0ABR3U3B8_9PEZI</name>
<organism evidence="2 3">
    <name type="scientific">Diplodia intermedia</name>
    <dbReference type="NCBI Taxonomy" id="856260"/>
    <lineage>
        <taxon>Eukaryota</taxon>
        <taxon>Fungi</taxon>
        <taxon>Dikarya</taxon>
        <taxon>Ascomycota</taxon>
        <taxon>Pezizomycotina</taxon>
        <taxon>Dothideomycetes</taxon>
        <taxon>Dothideomycetes incertae sedis</taxon>
        <taxon>Botryosphaeriales</taxon>
        <taxon>Botryosphaeriaceae</taxon>
        <taxon>Diplodia</taxon>
    </lineage>
</organism>
<accession>A0ABR3U3B8</accession>
<keyword evidence="3" id="KW-1185">Reference proteome</keyword>
<dbReference type="InterPro" id="IPR016193">
    <property type="entry name" value="Cytidine_deaminase-like"/>
</dbReference>
<feature type="region of interest" description="Disordered" evidence="1">
    <location>
        <begin position="143"/>
        <end position="169"/>
    </location>
</feature>